<reference evidence="12" key="1">
    <citation type="submission" date="2017-08" db="EMBL/GenBank/DDBJ databases">
        <authorList>
            <person name="Imhoff J.F."/>
            <person name="Rahn T."/>
            <person name="Kuenzel S."/>
            <person name="Neulinger S.C."/>
        </authorList>
    </citation>
    <scope>NUCLEOTIDE SEQUENCE</scope>
    <source>
        <strain evidence="12">DSM 9154</strain>
    </source>
</reference>
<dbReference type="NCBIfam" id="TIGR01312">
    <property type="entry name" value="XylB"/>
    <property type="match status" value="1"/>
</dbReference>
<evidence type="ECO:0000256" key="2">
    <source>
        <dbReference type="ARBA" id="ARBA00022629"/>
    </source>
</evidence>
<dbReference type="GO" id="GO:0004856">
    <property type="term" value="F:D-xylulokinase activity"/>
    <property type="evidence" value="ECO:0007669"/>
    <property type="project" value="UniProtKB-UniRule"/>
</dbReference>
<feature type="site" description="Important for activity" evidence="8">
    <location>
        <position position="6"/>
    </location>
</feature>
<dbReference type="InterPro" id="IPR018484">
    <property type="entry name" value="FGGY_N"/>
</dbReference>
<comment type="catalytic activity">
    <reaction evidence="8 9">
        <text>D-xylulose + ATP = D-xylulose 5-phosphate + ADP + H(+)</text>
        <dbReference type="Rhea" id="RHEA:10964"/>
        <dbReference type="ChEBI" id="CHEBI:15378"/>
        <dbReference type="ChEBI" id="CHEBI:17140"/>
        <dbReference type="ChEBI" id="CHEBI:30616"/>
        <dbReference type="ChEBI" id="CHEBI:57737"/>
        <dbReference type="ChEBI" id="CHEBI:456216"/>
        <dbReference type="EC" id="2.7.1.17"/>
    </reaction>
</comment>
<keyword evidence="2 8" id="KW-0859">Xylose metabolism</keyword>
<dbReference type="Gene3D" id="3.30.420.40">
    <property type="match status" value="2"/>
</dbReference>
<dbReference type="GO" id="GO:0042732">
    <property type="term" value="P:D-xylose metabolic process"/>
    <property type="evidence" value="ECO:0007669"/>
    <property type="project" value="UniProtKB-KW"/>
</dbReference>
<feature type="domain" description="Carbohydrate kinase FGGY N-terminal" evidence="10">
    <location>
        <begin position="1"/>
        <end position="242"/>
    </location>
</feature>
<dbReference type="EC" id="2.7.1.17" evidence="8 9"/>
<keyword evidence="5 8" id="KW-0418">Kinase</keyword>
<dbReference type="RefSeq" id="WP_027289795.1">
    <property type="nucleotide sequence ID" value="NZ_NRRE01000016.1"/>
</dbReference>
<keyword evidence="13" id="KW-1185">Reference proteome</keyword>
<evidence type="ECO:0000256" key="9">
    <source>
        <dbReference type="RuleBase" id="RU364073"/>
    </source>
</evidence>
<dbReference type="HAMAP" id="MF_02220">
    <property type="entry name" value="XylB"/>
    <property type="match status" value="1"/>
</dbReference>
<dbReference type="SUPFAM" id="SSF53067">
    <property type="entry name" value="Actin-like ATPase domain"/>
    <property type="match status" value="2"/>
</dbReference>
<proteinExistence type="inferred from homology"/>
<dbReference type="InterPro" id="IPR043129">
    <property type="entry name" value="ATPase_NBD"/>
</dbReference>
<feature type="active site" description="Proton acceptor" evidence="8">
    <location>
        <position position="235"/>
    </location>
</feature>
<dbReference type="PANTHER" id="PTHR43095">
    <property type="entry name" value="SUGAR KINASE"/>
    <property type="match status" value="1"/>
</dbReference>
<dbReference type="AlphaFoldDB" id="A0A934QG95"/>
<dbReference type="InterPro" id="IPR000577">
    <property type="entry name" value="Carb_kinase_FGGY"/>
</dbReference>
<evidence type="ECO:0000256" key="8">
    <source>
        <dbReference type="HAMAP-Rule" id="MF_02220"/>
    </source>
</evidence>
<evidence type="ECO:0000256" key="6">
    <source>
        <dbReference type="ARBA" id="ARBA00022840"/>
    </source>
</evidence>
<name>A0A934QG95_9PROT</name>
<evidence type="ECO:0000256" key="5">
    <source>
        <dbReference type="ARBA" id="ARBA00022777"/>
    </source>
</evidence>
<dbReference type="InterPro" id="IPR018483">
    <property type="entry name" value="Carb_kinase_FGGY_CS"/>
</dbReference>
<reference evidence="12" key="2">
    <citation type="journal article" date="2020" name="Microorganisms">
        <title>Osmotic Adaptation and Compatible Solute Biosynthesis of Phototrophic Bacteria as Revealed from Genome Analyses.</title>
        <authorList>
            <person name="Imhoff J.F."/>
            <person name="Rahn T."/>
            <person name="Kunzel S."/>
            <person name="Keller A."/>
            <person name="Neulinger S.C."/>
        </authorList>
    </citation>
    <scope>NUCLEOTIDE SEQUENCE</scope>
    <source>
        <strain evidence="12">DSM 9154</strain>
    </source>
</reference>
<dbReference type="PIRSF" id="PIRSF000538">
    <property type="entry name" value="GlpK"/>
    <property type="match status" value="1"/>
</dbReference>
<feature type="binding site" evidence="8">
    <location>
        <begin position="79"/>
        <end position="80"/>
    </location>
    <ligand>
        <name>substrate</name>
    </ligand>
</feature>
<comment type="caution">
    <text evidence="12">The sequence shown here is derived from an EMBL/GenBank/DDBJ whole genome shotgun (WGS) entry which is preliminary data.</text>
</comment>
<dbReference type="PANTHER" id="PTHR43095:SF6">
    <property type="entry name" value="XYLULOSE KINASE"/>
    <property type="match status" value="1"/>
</dbReference>
<dbReference type="InterPro" id="IPR018485">
    <property type="entry name" value="FGGY_C"/>
</dbReference>
<feature type="domain" description="Carbohydrate kinase FGGY C-terminal" evidence="11">
    <location>
        <begin position="253"/>
        <end position="437"/>
    </location>
</feature>
<accession>A0A934QG95</accession>
<dbReference type="Proteomes" id="UP000778970">
    <property type="component" value="Unassembled WGS sequence"/>
</dbReference>
<keyword evidence="7 8" id="KW-0119">Carbohydrate metabolism</keyword>
<comment type="similarity">
    <text evidence="1 8 9">Belongs to the FGGY kinase family.</text>
</comment>
<evidence type="ECO:0000256" key="3">
    <source>
        <dbReference type="ARBA" id="ARBA00022679"/>
    </source>
</evidence>
<sequence>MYLGIDLGTSALKAVLVDVEGRVCGQASRPLEVSRPRPLWSEQDPEAWWQACQGAIADLQARHPEALAAVRGIGLSGQMHGAVLLDARGQPLRPAILWNDGRSGPQCAELERREPEARTITGNLAMAGFTAPKLLWVAEHEPELFAQVVHVLLPKDYLRYRMTGELVSDPSDSAGTYWLDVARRGWSDRMLAATGLSRRHMPELVEGSEPSGRLDADIARQWGLPPVPVAGGGGDNAAAAVGVGAIARGQGFLSLGTSGVLFAASDACQPDPDNGVHTFCHALPDTWHQMAVHLSAASCLTWIAQVTGGDEATLLAEAERASADADRPEGPLFLPYLSGERTPHNDPHAKGVFFGLTPSHDRAALAQAVLEGVAFAIAEGRDALAATGTSFETTQVVGGGARSRYWGRILAAALDLPLTYPLGGELGPAYGAARLGRLAESGEDPAAVCTALPVEETVRPDPALTVRYRARRARFAELYQTLRPLFRQVSD</sequence>
<keyword evidence="6 8" id="KW-0067">ATP-binding</keyword>
<dbReference type="Pfam" id="PF02782">
    <property type="entry name" value="FGGY_C"/>
    <property type="match status" value="1"/>
</dbReference>
<evidence type="ECO:0000256" key="4">
    <source>
        <dbReference type="ARBA" id="ARBA00022741"/>
    </source>
</evidence>
<evidence type="ECO:0000313" key="12">
    <source>
        <dbReference type="EMBL" id="MBK1696411.1"/>
    </source>
</evidence>
<dbReference type="GO" id="GO:0005998">
    <property type="term" value="P:xylulose catabolic process"/>
    <property type="evidence" value="ECO:0007669"/>
    <property type="project" value="UniProtKB-UniRule"/>
</dbReference>
<evidence type="ECO:0000313" key="13">
    <source>
        <dbReference type="Proteomes" id="UP000778970"/>
    </source>
</evidence>
<evidence type="ECO:0000259" key="11">
    <source>
        <dbReference type="Pfam" id="PF02782"/>
    </source>
</evidence>
<dbReference type="CDD" id="cd07808">
    <property type="entry name" value="ASKHA_NBD_FGGY_EcXK-like"/>
    <property type="match status" value="1"/>
</dbReference>
<keyword evidence="4 8" id="KW-0547">Nucleotide-binding</keyword>
<gene>
    <name evidence="8 9 12" type="primary">xylB</name>
    <name evidence="12" type="ORF">CKO21_04040</name>
</gene>
<dbReference type="GO" id="GO:0005524">
    <property type="term" value="F:ATP binding"/>
    <property type="evidence" value="ECO:0007669"/>
    <property type="project" value="UniProtKB-UniRule"/>
</dbReference>
<organism evidence="12 13">
    <name type="scientific">Rhodovibrio salinarum</name>
    <dbReference type="NCBI Taxonomy" id="1087"/>
    <lineage>
        <taxon>Bacteria</taxon>
        <taxon>Pseudomonadati</taxon>
        <taxon>Pseudomonadota</taxon>
        <taxon>Alphaproteobacteria</taxon>
        <taxon>Rhodospirillales</taxon>
        <taxon>Rhodovibrionaceae</taxon>
        <taxon>Rhodovibrio</taxon>
    </lineage>
</organism>
<comment type="function">
    <text evidence="8">Catalyzes the phosphorylation of D-xylulose to D-xylulose 5-phosphate.</text>
</comment>
<dbReference type="EMBL" id="NRRE01000016">
    <property type="protein sequence ID" value="MBK1696411.1"/>
    <property type="molecule type" value="Genomic_DNA"/>
</dbReference>
<evidence type="ECO:0000259" key="10">
    <source>
        <dbReference type="Pfam" id="PF00370"/>
    </source>
</evidence>
<evidence type="ECO:0000256" key="7">
    <source>
        <dbReference type="ARBA" id="ARBA00023277"/>
    </source>
</evidence>
<dbReference type="PROSITE" id="PS00933">
    <property type="entry name" value="FGGY_KINASES_1"/>
    <property type="match status" value="1"/>
</dbReference>
<keyword evidence="3 8" id="KW-0808">Transferase</keyword>
<dbReference type="InterPro" id="IPR050406">
    <property type="entry name" value="FGGY_Carb_Kinase"/>
</dbReference>
<evidence type="ECO:0000256" key="1">
    <source>
        <dbReference type="ARBA" id="ARBA00009156"/>
    </source>
</evidence>
<protein>
    <recommendedName>
        <fullName evidence="8 9">Xylulose kinase</fullName>
        <shortName evidence="8 9">Xylulokinase</shortName>
        <ecNumber evidence="8 9">2.7.1.17</ecNumber>
    </recommendedName>
</protein>
<dbReference type="Pfam" id="PF00370">
    <property type="entry name" value="FGGY_N"/>
    <property type="match status" value="1"/>
</dbReference>
<dbReference type="InterPro" id="IPR006000">
    <property type="entry name" value="Xylulokinase"/>
</dbReference>